<dbReference type="InterPro" id="IPR020845">
    <property type="entry name" value="AMP-binding_CS"/>
</dbReference>
<name>A0A5B8MRZ2_9CHLO</name>
<gene>
    <name evidence="17" type="ORF">A3770_07p46980</name>
</gene>
<dbReference type="InterPro" id="IPR029061">
    <property type="entry name" value="THDP-binding"/>
</dbReference>
<dbReference type="Pfam" id="PF00501">
    <property type="entry name" value="AMP-binding"/>
    <property type="match status" value="1"/>
</dbReference>
<dbReference type="Gene3D" id="3.40.50.970">
    <property type="match status" value="2"/>
</dbReference>
<keyword evidence="5" id="KW-0479">Metal-binding</keyword>
<evidence type="ECO:0000313" key="18">
    <source>
        <dbReference type="Proteomes" id="UP000316726"/>
    </source>
</evidence>
<comment type="similarity">
    <text evidence="3">Belongs to the TPP enzyme family.</text>
</comment>
<evidence type="ECO:0000256" key="3">
    <source>
        <dbReference type="ARBA" id="ARBA00007812"/>
    </source>
</evidence>
<dbReference type="EC" id="4.1.2.63" evidence="11"/>
<sequence length="1151" mass="123013">MSRTLAEAILLSEGETREVSRAVCFQAGLPKAGNVPGGKDPEEERLKPITFGHLNKALLNLAHLLRSPSNAQPVLTPGAVAAIVMPNSVAFAGAFIGTTIARSVAAPLNPKYTKDEYLFYLEDQKAAAVLLPATGAPEAAVEAARDLGIRVFQIAAVNDPEWGGVLFTVWDVASGVLLRATGSSDAALSDLPRPQEVALLLHTSGTTSKPKGVPLTHANICASISNIRRTYEFGPKDVSLLVMPLFHVHGLMCGLLTALASRSQVVIPSGGAFSANMFWKDARHFRITWYTAVPTIHQVLLLRAGKDYPADDPPPLRLIRSSSSSLAPAILTKLETTFRAPVVEAYAMTEACHQMTSNPLPKYGKRIPGSVGKGMGVQVTILGDKLNELPPRSVGEVCIRGPNVTPGYLNNPKATAEAFAGGWFHTGDQGWLDENGYLTLTGRLKELINRGGEKISPLEIDSTLLSHPSLAEAVAFGMPDEKYGEVVHAAVVVKDGSSVSEAQLLAHCKPKLATFKIPIKFHYLEVMPKTPTGKIQRRMVRSFVQDQVKAGRGGAGGGAEAEQEEQADVQGFESVAKCLSAIGVKHMLGIVGIPVTQLATSAQAQGIRFIGFRNEQSAGYAASCLGFLTGKPAVLLTVSGPGVVHGLAGLSNATENCWPMIMISGSVERKRVGKGGFQEIDQCKAARPHCKAVFQIKKISQTGRVLSAAVHEALSGRPGGVYVDIPADILFSTVGPIDDARVLRDVKHVTQDIFRFAADNAKVEKAAALLLRAKRPMIIVGKGAAYSRSETELEDFVKLTGIPCLPSPMGKGLIPDAHDLCVGAARSKAMKECDVVLVLGTRLNWQWSFGEAPKWSKSAKFIVVDTLDAKKRSKHCLRTTNLYLPGDAKTVVSQLSNALYKSGYSAAKVSKWVQALQKEKEAKKEDLRTKLASKATDLMGFYQVFGVIDGVLKDLAAGHGVQPVFVNEGANTMDIGRQAIEVNVPRTRLDSGTMGTMGVGLGYAVAAALNDPERPVLAVLGDSAFGFSAMECEVIARYDLKVVVVVLNNGGIYGGDRREEGTKTKAKKGMEAAGFGKDPAPTDFVPGSQYEMIMKSFHGQGHSIYHPDALAQNLRSALLQGKPALFNVLVDPRSGVESARMNHMNKIASKL</sequence>
<keyword evidence="6" id="KW-0460">Magnesium</keyword>
<dbReference type="Gene3D" id="3.30.300.30">
    <property type="match status" value="1"/>
</dbReference>
<evidence type="ECO:0000259" key="14">
    <source>
        <dbReference type="Pfam" id="PF02775"/>
    </source>
</evidence>
<keyword evidence="18" id="KW-1185">Reference proteome</keyword>
<feature type="domain" description="AMP-binding enzyme C-terminal" evidence="16">
    <location>
        <begin position="459"/>
        <end position="534"/>
    </location>
</feature>
<dbReference type="InterPro" id="IPR000399">
    <property type="entry name" value="TPP-bd_CS"/>
</dbReference>
<accession>A0A5B8MRZ2</accession>
<dbReference type="PANTHER" id="PTHR43710">
    <property type="entry name" value="2-HYDROXYACYL-COA LYASE"/>
    <property type="match status" value="1"/>
</dbReference>
<evidence type="ECO:0000256" key="8">
    <source>
        <dbReference type="ARBA" id="ARBA00023239"/>
    </source>
</evidence>
<dbReference type="STRING" id="1764295.A0A5B8MRZ2"/>
<dbReference type="CDD" id="cd02004">
    <property type="entry name" value="TPP_BZL_OCoD_HPCL"/>
    <property type="match status" value="1"/>
</dbReference>
<dbReference type="CDD" id="cd07035">
    <property type="entry name" value="TPP_PYR_POX_like"/>
    <property type="match status" value="1"/>
</dbReference>
<protein>
    <recommendedName>
        <fullName evidence="11">2-hydroxyacyl-CoA lyase</fullName>
        <ecNumber evidence="11">4.1.2.63</ecNumber>
    </recommendedName>
</protein>
<dbReference type="SUPFAM" id="SSF56801">
    <property type="entry name" value="Acetyl-CoA synthetase-like"/>
    <property type="match status" value="1"/>
</dbReference>
<proteinExistence type="inferred from homology"/>
<dbReference type="NCBIfam" id="NF006721">
    <property type="entry name" value="PRK09259.1"/>
    <property type="match status" value="1"/>
</dbReference>
<dbReference type="Pfam" id="PF00205">
    <property type="entry name" value="TPP_enzyme_M"/>
    <property type="match status" value="1"/>
</dbReference>
<feature type="domain" description="Thiamine pyrophosphate enzyme TPP-binding" evidence="14">
    <location>
        <begin position="973"/>
        <end position="1128"/>
    </location>
</feature>
<evidence type="ECO:0000256" key="4">
    <source>
        <dbReference type="ARBA" id="ARBA00022598"/>
    </source>
</evidence>
<evidence type="ECO:0000256" key="2">
    <source>
        <dbReference type="ARBA" id="ARBA00006432"/>
    </source>
</evidence>
<dbReference type="Proteomes" id="UP000316726">
    <property type="component" value="Chromosome 7"/>
</dbReference>
<evidence type="ECO:0000259" key="16">
    <source>
        <dbReference type="Pfam" id="PF13193"/>
    </source>
</evidence>
<dbReference type="InterPro" id="IPR000873">
    <property type="entry name" value="AMP-dep_synth/lig_dom"/>
</dbReference>
<dbReference type="Pfam" id="PF02776">
    <property type="entry name" value="TPP_enzyme_N"/>
    <property type="match status" value="1"/>
</dbReference>
<reference evidence="17 18" key="1">
    <citation type="submission" date="2018-07" db="EMBL/GenBank/DDBJ databases">
        <title>The complete nuclear genome of the prasinophyte Chloropicon primus (CCMP1205).</title>
        <authorList>
            <person name="Pombert J.-F."/>
            <person name="Otis C."/>
            <person name="Turmel M."/>
            <person name="Lemieux C."/>
        </authorList>
    </citation>
    <scope>NUCLEOTIDE SEQUENCE [LARGE SCALE GENOMIC DNA]</scope>
    <source>
        <strain evidence="17 18">CCMP1205</strain>
    </source>
</reference>
<dbReference type="OrthoDB" id="3633556at2759"/>
<evidence type="ECO:0000256" key="10">
    <source>
        <dbReference type="ARBA" id="ARBA00044454"/>
    </source>
</evidence>
<comment type="catalytic activity">
    <reaction evidence="10">
        <text>an (R)-2-hydroxy-long-chain-fatty acyl-CoA = a long-chain fatty aldehyde + formyl-CoA</text>
        <dbReference type="Rhea" id="RHEA:67444"/>
        <dbReference type="ChEBI" id="CHEBI:17176"/>
        <dbReference type="ChEBI" id="CHEBI:57376"/>
        <dbReference type="ChEBI" id="CHEBI:170012"/>
        <dbReference type="EC" id="4.1.2.63"/>
    </reaction>
    <physiologicalReaction direction="left-to-right" evidence="10">
        <dbReference type="Rhea" id="RHEA:67445"/>
    </physiologicalReaction>
</comment>
<dbReference type="Gene3D" id="3.40.50.1220">
    <property type="entry name" value="TPP-binding domain"/>
    <property type="match status" value="1"/>
</dbReference>
<organism evidence="17 18">
    <name type="scientific">Chloropicon primus</name>
    <dbReference type="NCBI Taxonomy" id="1764295"/>
    <lineage>
        <taxon>Eukaryota</taxon>
        <taxon>Viridiplantae</taxon>
        <taxon>Chlorophyta</taxon>
        <taxon>Chloropicophyceae</taxon>
        <taxon>Chloropicales</taxon>
        <taxon>Chloropicaceae</taxon>
        <taxon>Chloropicon</taxon>
    </lineage>
</organism>
<comment type="cofactor">
    <cofactor evidence="1">
        <name>thiamine diphosphate</name>
        <dbReference type="ChEBI" id="CHEBI:58937"/>
    </cofactor>
</comment>
<dbReference type="InterPro" id="IPR025110">
    <property type="entry name" value="AMP-bd_C"/>
</dbReference>
<evidence type="ECO:0000256" key="1">
    <source>
        <dbReference type="ARBA" id="ARBA00001964"/>
    </source>
</evidence>
<dbReference type="SUPFAM" id="SSF52518">
    <property type="entry name" value="Thiamin diphosphate-binding fold (THDP-binding)"/>
    <property type="match status" value="2"/>
</dbReference>
<keyword evidence="8 17" id="KW-0456">Lyase</keyword>
<evidence type="ECO:0000259" key="12">
    <source>
        <dbReference type="Pfam" id="PF00205"/>
    </source>
</evidence>
<dbReference type="PROSITE" id="PS00187">
    <property type="entry name" value="TPP_ENZYMES"/>
    <property type="match status" value="1"/>
</dbReference>
<dbReference type="GO" id="GO:0016874">
    <property type="term" value="F:ligase activity"/>
    <property type="evidence" value="ECO:0007669"/>
    <property type="project" value="UniProtKB-KW"/>
</dbReference>
<dbReference type="InterPro" id="IPR045025">
    <property type="entry name" value="HACL1-like"/>
</dbReference>
<evidence type="ECO:0000256" key="9">
    <source>
        <dbReference type="ARBA" id="ARBA00044451"/>
    </source>
</evidence>
<keyword evidence="4" id="KW-0436">Ligase</keyword>
<evidence type="ECO:0000256" key="5">
    <source>
        <dbReference type="ARBA" id="ARBA00022723"/>
    </source>
</evidence>
<evidence type="ECO:0000256" key="11">
    <source>
        <dbReference type="ARBA" id="ARBA00044518"/>
    </source>
</evidence>
<feature type="domain" description="Thiamine pyrophosphate enzyme N-terminal TPP-binding" evidence="15">
    <location>
        <begin position="571"/>
        <end position="684"/>
    </location>
</feature>
<dbReference type="CDD" id="cd05926">
    <property type="entry name" value="FACL_fum10p_like"/>
    <property type="match status" value="1"/>
</dbReference>
<dbReference type="AlphaFoldDB" id="A0A5B8MRZ2"/>
<dbReference type="Pfam" id="PF02775">
    <property type="entry name" value="TPP_enzyme_C"/>
    <property type="match status" value="1"/>
</dbReference>
<evidence type="ECO:0000256" key="6">
    <source>
        <dbReference type="ARBA" id="ARBA00022842"/>
    </source>
</evidence>
<feature type="domain" description="AMP-dependent synthetase/ligase" evidence="13">
    <location>
        <begin position="49"/>
        <end position="409"/>
    </location>
</feature>
<dbReference type="InterPro" id="IPR045851">
    <property type="entry name" value="AMP-bd_C_sf"/>
</dbReference>
<dbReference type="InterPro" id="IPR012000">
    <property type="entry name" value="Thiamin_PyroP_enz_cen_dom"/>
</dbReference>
<dbReference type="InterPro" id="IPR011766">
    <property type="entry name" value="TPP_enzyme_TPP-bd"/>
</dbReference>
<comment type="catalytic activity">
    <reaction evidence="9">
        <text>a 2-hydroxy-3-methyl fatty acyl-CoA = a 2-methyl-branched fatty aldehyde + formyl-CoA</text>
        <dbReference type="Rhea" id="RHEA:25375"/>
        <dbReference type="ChEBI" id="CHEBI:49188"/>
        <dbReference type="ChEBI" id="CHEBI:57376"/>
        <dbReference type="ChEBI" id="CHEBI:58783"/>
        <dbReference type="EC" id="4.1.2.63"/>
    </reaction>
    <physiologicalReaction direction="left-to-right" evidence="9">
        <dbReference type="Rhea" id="RHEA:25376"/>
    </physiologicalReaction>
</comment>
<dbReference type="GO" id="GO:0030976">
    <property type="term" value="F:thiamine pyrophosphate binding"/>
    <property type="evidence" value="ECO:0007669"/>
    <property type="project" value="InterPro"/>
</dbReference>
<dbReference type="InterPro" id="IPR045310">
    <property type="entry name" value="Pcs60-like"/>
</dbReference>
<evidence type="ECO:0000313" key="17">
    <source>
        <dbReference type="EMBL" id="QDZ22180.1"/>
    </source>
</evidence>
<dbReference type="InterPro" id="IPR029035">
    <property type="entry name" value="DHS-like_NAD/FAD-binding_dom"/>
</dbReference>
<evidence type="ECO:0000259" key="15">
    <source>
        <dbReference type="Pfam" id="PF02776"/>
    </source>
</evidence>
<dbReference type="PANTHER" id="PTHR43710:SF2">
    <property type="entry name" value="2-HYDROXYACYL-COA LYASE 1"/>
    <property type="match status" value="1"/>
</dbReference>
<dbReference type="EMBL" id="CP031040">
    <property type="protein sequence ID" value="QDZ22180.1"/>
    <property type="molecule type" value="Genomic_DNA"/>
</dbReference>
<feature type="domain" description="Thiamine pyrophosphate enzyme central" evidence="12">
    <location>
        <begin position="763"/>
        <end position="895"/>
    </location>
</feature>
<dbReference type="InterPro" id="IPR042099">
    <property type="entry name" value="ANL_N_sf"/>
</dbReference>
<comment type="similarity">
    <text evidence="2">Belongs to the ATP-dependent AMP-binding enzyme family.</text>
</comment>
<dbReference type="GO" id="GO:0005777">
    <property type="term" value="C:peroxisome"/>
    <property type="evidence" value="ECO:0007669"/>
    <property type="project" value="TreeGrafter"/>
</dbReference>
<dbReference type="Gene3D" id="3.40.50.12780">
    <property type="entry name" value="N-terminal domain of ligase-like"/>
    <property type="match status" value="1"/>
</dbReference>
<dbReference type="SUPFAM" id="SSF52467">
    <property type="entry name" value="DHS-like NAD/FAD-binding domain"/>
    <property type="match status" value="1"/>
</dbReference>
<evidence type="ECO:0000259" key="13">
    <source>
        <dbReference type="Pfam" id="PF00501"/>
    </source>
</evidence>
<dbReference type="GO" id="GO:0001561">
    <property type="term" value="P:fatty acid alpha-oxidation"/>
    <property type="evidence" value="ECO:0007669"/>
    <property type="project" value="TreeGrafter"/>
</dbReference>
<evidence type="ECO:0000256" key="7">
    <source>
        <dbReference type="ARBA" id="ARBA00023052"/>
    </source>
</evidence>
<dbReference type="GO" id="GO:0106359">
    <property type="term" value="F:2-hydroxyacyl-CoA lyase activity"/>
    <property type="evidence" value="ECO:0007669"/>
    <property type="project" value="UniProtKB-EC"/>
</dbReference>
<dbReference type="PROSITE" id="PS00455">
    <property type="entry name" value="AMP_BINDING"/>
    <property type="match status" value="1"/>
</dbReference>
<dbReference type="GO" id="GO:0000287">
    <property type="term" value="F:magnesium ion binding"/>
    <property type="evidence" value="ECO:0007669"/>
    <property type="project" value="InterPro"/>
</dbReference>
<dbReference type="Pfam" id="PF13193">
    <property type="entry name" value="AMP-binding_C"/>
    <property type="match status" value="1"/>
</dbReference>
<dbReference type="InterPro" id="IPR012001">
    <property type="entry name" value="Thiamin_PyroP_enz_TPP-bd_dom"/>
</dbReference>
<keyword evidence="7" id="KW-0786">Thiamine pyrophosphate</keyword>